<keyword evidence="1 3" id="KW-0238">DNA-binding</keyword>
<keyword evidence="5" id="KW-0732">Signal</keyword>
<dbReference type="InterPro" id="IPR013761">
    <property type="entry name" value="SAM/pointed_sf"/>
</dbReference>
<evidence type="ECO:0000256" key="2">
    <source>
        <dbReference type="ARBA" id="ARBA00023242"/>
    </source>
</evidence>
<dbReference type="Pfam" id="PF00536">
    <property type="entry name" value="SAM_1"/>
    <property type="match status" value="1"/>
</dbReference>
<feature type="compositionally biased region" description="Polar residues" evidence="4">
    <location>
        <begin position="448"/>
        <end position="457"/>
    </location>
</feature>
<keyword evidence="2 3" id="KW-0539">Nucleus</keyword>
<feature type="compositionally biased region" description="Polar residues" evidence="4">
    <location>
        <begin position="513"/>
        <end position="529"/>
    </location>
</feature>
<feature type="DNA-binding region" description="HMG box" evidence="3">
    <location>
        <begin position="189"/>
        <end position="255"/>
    </location>
</feature>
<evidence type="ECO:0000313" key="7">
    <source>
        <dbReference type="EMBL" id="KAK9421909.1"/>
    </source>
</evidence>
<name>A0ABR2V4Q7_9PEZI</name>
<feature type="domain" description="HMG box" evidence="6">
    <location>
        <begin position="189"/>
        <end position="255"/>
    </location>
</feature>
<dbReference type="SMART" id="SM00454">
    <property type="entry name" value="SAM"/>
    <property type="match status" value="1"/>
</dbReference>
<dbReference type="EMBL" id="JARVKF010000146">
    <property type="protein sequence ID" value="KAK9421909.1"/>
    <property type="molecule type" value="Genomic_DNA"/>
</dbReference>
<evidence type="ECO:0000256" key="1">
    <source>
        <dbReference type="ARBA" id="ARBA00023125"/>
    </source>
</evidence>
<feature type="compositionally biased region" description="Low complexity" evidence="4">
    <location>
        <begin position="468"/>
        <end position="478"/>
    </location>
</feature>
<evidence type="ECO:0000256" key="3">
    <source>
        <dbReference type="PROSITE-ProRule" id="PRU00267"/>
    </source>
</evidence>
<feature type="region of interest" description="Disordered" evidence="4">
    <location>
        <begin position="156"/>
        <end position="193"/>
    </location>
</feature>
<feature type="compositionally biased region" description="Polar residues" evidence="4">
    <location>
        <begin position="479"/>
        <end position="489"/>
    </location>
</feature>
<dbReference type="PANTHER" id="PTHR46040:SF3">
    <property type="entry name" value="HIGH MOBILITY GROUP PROTEIN 2"/>
    <property type="match status" value="1"/>
</dbReference>
<feature type="region of interest" description="Disordered" evidence="4">
    <location>
        <begin position="278"/>
        <end position="340"/>
    </location>
</feature>
<dbReference type="SMART" id="SM00398">
    <property type="entry name" value="HMG"/>
    <property type="match status" value="1"/>
</dbReference>
<feature type="compositionally biased region" description="Polar residues" evidence="4">
    <location>
        <begin position="545"/>
        <end position="569"/>
    </location>
</feature>
<feature type="chain" id="PRO_5046853521" description="HMG box domain-containing protein" evidence="5">
    <location>
        <begin position="22"/>
        <end position="603"/>
    </location>
</feature>
<evidence type="ECO:0000259" key="6">
    <source>
        <dbReference type="PROSITE" id="PS50118"/>
    </source>
</evidence>
<reference evidence="7 8" key="1">
    <citation type="journal article" date="2024" name="J. Plant Pathol.">
        <title>Sequence and assembly of the genome of Seiridium unicorne, isolate CBS 538.82, causal agent of cypress canker disease.</title>
        <authorList>
            <person name="Scali E."/>
            <person name="Rocca G.D."/>
            <person name="Danti R."/>
            <person name="Garbelotto M."/>
            <person name="Barberini S."/>
            <person name="Baroncelli R."/>
            <person name="Emiliani G."/>
        </authorList>
    </citation>
    <scope>NUCLEOTIDE SEQUENCE [LARGE SCALE GENOMIC DNA]</scope>
    <source>
        <strain evidence="7 8">BM-138-508</strain>
    </source>
</reference>
<dbReference type="SUPFAM" id="SSF47095">
    <property type="entry name" value="HMG-box"/>
    <property type="match status" value="1"/>
</dbReference>
<dbReference type="Gene3D" id="1.10.150.50">
    <property type="entry name" value="Transcription Factor, Ets-1"/>
    <property type="match status" value="1"/>
</dbReference>
<dbReference type="PANTHER" id="PTHR46040">
    <property type="entry name" value="HIGH MOBILITY GROUP PROTEIN 2"/>
    <property type="match status" value="1"/>
</dbReference>
<dbReference type="Proteomes" id="UP001408356">
    <property type="component" value="Unassembled WGS sequence"/>
</dbReference>
<organism evidence="7 8">
    <name type="scientific">Seiridium unicorne</name>
    <dbReference type="NCBI Taxonomy" id="138068"/>
    <lineage>
        <taxon>Eukaryota</taxon>
        <taxon>Fungi</taxon>
        <taxon>Dikarya</taxon>
        <taxon>Ascomycota</taxon>
        <taxon>Pezizomycotina</taxon>
        <taxon>Sordariomycetes</taxon>
        <taxon>Xylariomycetidae</taxon>
        <taxon>Amphisphaeriales</taxon>
        <taxon>Sporocadaceae</taxon>
        <taxon>Seiridium</taxon>
    </lineage>
</organism>
<evidence type="ECO:0000256" key="4">
    <source>
        <dbReference type="SAM" id="MobiDB-lite"/>
    </source>
</evidence>
<dbReference type="InterPro" id="IPR001660">
    <property type="entry name" value="SAM"/>
</dbReference>
<feature type="compositionally biased region" description="Basic and acidic residues" evidence="4">
    <location>
        <begin position="278"/>
        <end position="291"/>
    </location>
</feature>
<feature type="region of interest" description="Disordered" evidence="4">
    <location>
        <begin position="354"/>
        <end position="587"/>
    </location>
</feature>
<sequence>MRLIPGGTSSLLFLLPNTTTANVYTTLLEQLPHPDVAPTVNTIPPSVPDFLDLVCCTHPGAETSLVHSARGGQAGLMNQLEHIFEELGISQYLGAFVDQGFDSWETILDITESDLDALGVKLGHRRKLQRRIANYRGLAPAASLISPTRTSIEEAPTHVAKPQHHEVKDGAAATKRKYRRHPKPDENAPERPPSAYVLFSNKMRDDLKGQNLSFTEIAKLVGENWQSLDRSEKEPYETQAQELKETYNREMNDYKRTPEYRRYSEYLQDFRKRQAIHDAHKRARVDVDGNGRRTAPSAMLHVPSTTTSNAGSGSESQPGSEPPPTRQQRLSSITSQAESLVSPVLSSHALARHAEDATQSPMSIVQDDKVSTRPRGFSSPGSRDAPDQTSRRHSGMRDGLQPDMSTGQAFPPLSQLGDPRGIMAPISHSPEGGIPSIVPGRPEETRSGRTSISSQFWSRPPSLLAQQSSTGSVSSLSSFAQPRTPSESSLPIHALLSSKPEAPTTLGGAVPLSETQIPSKPPATSQQYSGRPPGDQLIDGRAPFNNGSFAPNMTPNAQSAASPMSSVGQATPVLPRPVGGLDPGLDGMSALLRASDIVGRPEQ</sequence>
<dbReference type="PROSITE" id="PS50118">
    <property type="entry name" value="HMG_BOX_2"/>
    <property type="match status" value="1"/>
</dbReference>
<dbReference type="InterPro" id="IPR051965">
    <property type="entry name" value="ChromReg_NeuronalGeneExpr"/>
</dbReference>
<gene>
    <name evidence="7" type="ORF">SUNI508_05209</name>
</gene>
<evidence type="ECO:0000313" key="8">
    <source>
        <dbReference type="Proteomes" id="UP001408356"/>
    </source>
</evidence>
<proteinExistence type="predicted"/>
<dbReference type="Pfam" id="PF00505">
    <property type="entry name" value="HMG_box"/>
    <property type="match status" value="1"/>
</dbReference>
<dbReference type="SUPFAM" id="SSF47769">
    <property type="entry name" value="SAM/Pointed domain"/>
    <property type="match status" value="1"/>
</dbReference>
<dbReference type="InterPro" id="IPR009071">
    <property type="entry name" value="HMG_box_dom"/>
</dbReference>
<dbReference type="InterPro" id="IPR036910">
    <property type="entry name" value="HMG_box_dom_sf"/>
</dbReference>
<evidence type="ECO:0000256" key="5">
    <source>
        <dbReference type="SAM" id="SignalP"/>
    </source>
</evidence>
<dbReference type="Gene3D" id="1.10.30.10">
    <property type="entry name" value="High mobility group box domain"/>
    <property type="match status" value="1"/>
</dbReference>
<keyword evidence="8" id="KW-1185">Reference proteome</keyword>
<accession>A0ABR2V4Q7</accession>
<feature type="signal peptide" evidence="5">
    <location>
        <begin position="1"/>
        <end position="21"/>
    </location>
</feature>
<protein>
    <recommendedName>
        <fullName evidence="6">HMG box domain-containing protein</fullName>
    </recommendedName>
</protein>
<comment type="caution">
    <text evidence="7">The sequence shown here is derived from an EMBL/GenBank/DDBJ whole genome shotgun (WGS) entry which is preliminary data.</text>
</comment>
<feature type="compositionally biased region" description="Polar residues" evidence="4">
    <location>
        <begin position="326"/>
        <end position="339"/>
    </location>
</feature>